<dbReference type="AlphaFoldDB" id="A0A382ZAL7"/>
<organism evidence="1">
    <name type="scientific">marine metagenome</name>
    <dbReference type="NCBI Taxonomy" id="408172"/>
    <lineage>
        <taxon>unclassified sequences</taxon>
        <taxon>metagenomes</taxon>
        <taxon>ecological metagenomes</taxon>
    </lineage>
</organism>
<dbReference type="PROSITE" id="PS51257">
    <property type="entry name" value="PROKAR_LIPOPROTEIN"/>
    <property type="match status" value="1"/>
</dbReference>
<proteinExistence type="predicted"/>
<sequence>MSILVQKIALTFFLTVISIGCINLADISPVNAKQTPHPFAPTKLEAIETAITQARKENRLPGGVIWIEHNDNKFTKAYGKANTTPIHSLAQIDTIY</sequence>
<evidence type="ECO:0000313" key="1">
    <source>
        <dbReference type="EMBL" id="SVD92135.1"/>
    </source>
</evidence>
<protein>
    <recommendedName>
        <fullName evidence="2">Beta-lactamase-related domain-containing protein</fullName>
    </recommendedName>
</protein>
<gene>
    <name evidence="1" type="ORF">METZ01_LOCUS444989</name>
</gene>
<evidence type="ECO:0008006" key="2">
    <source>
        <dbReference type="Google" id="ProtNLM"/>
    </source>
</evidence>
<name>A0A382ZAL7_9ZZZZ</name>
<accession>A0A382ZAL7</accession>
<feature type="non-terminal residue" evidence="1">
    <location>
        <position position="96"/>
    </location>
</feature>
<dbReference type="EMBL" id="UINC01182110">
    <property type="protein sequence ID" value="SVD92135.1"/>
    <property type="molecule type" value="Genomic_DNA"/>
</dbReference>
<reference evidence="1" key="1">
    <citation type="submission" date="2018-05" db="EMBL/GenBank/DDBJ databases">
        <authorList>
            <person name="Lanie J.A."/>
            <person name="Ng W.-L."/>
            <person name="Kazmierczak K.M."/>
            <person name="Andrzejewski T.M."/>
            <person name="Davidsen T.M."/>
            <person name="Wayne K.J."/>
            <person name="Tettelin H."/>
            <person name="Glass J.I."/>
            <person name="Rusch D."/>
            <person name="Podicherti R."/>
            <person name="Tsui H.-C.T."/>
            <person name="Winkler M.E."/>
        </authorList>
    </citation>
    <scope>NUCLEOTIDE SEQUENCE</scope>
</reference>